<evidence type="ECO:0000256" key="1">
    <source>
        <dbReference type="SAM" id="MobiDB-lite"/>
    </source>
</evidence>
<gene>
    <name evidence="2" type="ORF">SFRICE_018621</name>
</gene>
<accession>A0A2H1W771</accession>
<protein>
    <submittedName>
        <fullName evidence="2">SFRICE_018621</fullName>
    </submittedName>
</protein>
<name>A0A2H1W771_SPOFR</name>
<feature type="region of interest" description="Disordered" evidence="1">
    <location>
        <begin position="1"/>
        <end position="43"/>
    </location>
</feature>
<reference evidence="2" key="1">
    <citation type="submission" date="2016-07" db="EMBL/GenBank/DDBJ databases">
        <authorList>
            <person name="Bretaudeau A."/>
        </authorList>
    </citation>
    <scope>NUCLEOTIDE SEQUENCE</scope>
    <source>
        <strain evidence="2">Rice</strain>
        <tissue evidence="2">Whole body</tissue>
    </source>
</reference>
<feature type="compositionally biased region" description="Polar residues" evidence="1">
    <location>
        <begin position="23"/>
        <end position="43"/>
    </location>
</feature>
<sequence>MEPGIVSGIGQPGKRADGLGGKQSPSLLDTRNTRGVTNIPPTRTKRFTSSFLARTARESLLAGVCFLMGITWVSSKPE</sequence>
<dbReference type="AlphaFoldDB" id="A0A2H1W771"/>
<evidence type="ECO:0000313" key="2">
    <source>
        <dbReference type="EMBL" id="SOQ48324.1"/>
    </source>
</evidence>
<proteinExistence type="predicted"/>
<organism evidence="2">
    <name type="scientific">Spodoptera frugiperda</name>
    <name type="common">Fall armyworm</name>
    <dbReference type="NCBI Taxonomy" id="7108"/>
    <lineage>
        <taxon>Eukaryota</taxon>
        <taxon>Metazoa</taxon>
        <taxon>Ecdysozoa</taxon>
        <taxon>Arthropoda</taxon>
        <taxon>Hexapoda</taxon>
        <taxon>Insecta</taxon>
        <taxon>Pterygota</taxon>
        <taxon>Neoptera</taxon>
        <taxon>Endopterygota</taxon>
        <taxon>Lepidoptera</taxon>
        <taxon>Glossata</taxon>
        <taxon>Ditrysia</taxon>
        <taxon>Noctuoidea</taxon>
        <taxon>Noctuidae</taxon>
        <taxon>Amphipyrinae</taxon>
        <taxon>Spodoptera</taxon>
    </lineage>
</organism>
<dbReference type="EMBL" id="ODYU01006465">
    <property type="protein sequence ID" value="SOQ48324.1"/>
    <property type="molecule type" value="Genomic_DNA"/>
</dbReference>